<evidence type="ECO:0000256" key="18">
    <source>
        <dbReference type="RuleBase" id="RU003750"/>
    </source>
</evidence>
<dbReference type="Gene3D" id="1.20.120.1760">
    <property type="match status" value="1"/>
</dbReference>
<dbReference type="InterPro" id="IPR048254">
    <property type="entry name" value="CDP_ALCOHOL_P_TRANSF_CS"/>
</dbReference>
<evidence type="ECO:0000256" key="19">
    <source>
        <dbReference type="SAM" id="MobiDB-lite"/>
    </source>
</evidence>
<dbReference type="GeneID" id="41976611"/>
<evidence type="ECO:0000256" key="7">
    <source>
        <dbReference type="ARBA" id="ARBA00022516"/>
    </source>
</evidence>
<keyword evidence="10" id="KW-0256">Endoplasmic reticulum</keyword>
<sequence length="1252" mass="137689">PSKPQPPAPPPPPPAPPFPLAGDARFLTSTTYRYQTAIAAKPAMAPSFLKELRRRSRASFRTETSTDSSSEESHGTAPTTGSITPPSLSQTSDSASNFPFKDSATTPPNAAVRPLPQPVPNSNSKRHSVNGMAGLGSPASSGRIPSLPVSQFSPRIANVQDGSWVYQKVLLVHGTIGDPTLQSLDGNLTVSRLDDGFPPTSWPVSQSHFKALVYMMPGPNRVRFDFSSPKLANSGTSNPIHTSYLTIHMLPPTNAPPLQLAILMAKDSPGTFDAVPARIEREGNGLETAVRKFRMAAYLWQAFTAEQMWRNKLGRRTFHFEEEWTQGTSNYRDRECGQMRSEARIHIVRTDKTVAELRDLNRAQQNPKATDKDALYGIALDALRNYFQPKAGQQLHVSVLILDAHWDKASKTITAHAALGGGAGDLHVGIFGSHCLQSYPTSFEEVVPALTDCTPTDLNFVGNDCNDAGSSWEACNIGIGAHLHETGHALGLPHRESGVMLRDYVTFNRTFLAREAYSTRTRSKGGLVLQNDECTWHRLDCLHFRSHPCFRLPNDPPMNPDDSVQAWPVDSGKVAITAATGVAYLEIFGEGDDVCRSWIEFGPENGVIERQIILTDQDLRNRLPEEKRKGRVKVCIKSVGGGNLDIDDFRQLSSKGSSLKLGNALLGKTAYRSCKFGLSQMEGSQPQEVIFTSALRQDRVLSRIIFYHGFAMDGMEFVYDDDSRQLFGKRGGKAGGDSFEMDIRRGEYISGFYIRSGFWIDGIQVLTSLGRKSPVYGNAHGGSAGYTICAPQLLSSFLHDGITCGFSQIPVPRIDAQKLDLLDLFFLRLNCMPRAQTISLEQRLDRPPKTWHYFTDRTTGALPCSLPLPQISLQARGSSNNGASPPQRSLHTRNHVRARARAKENPPLEHIAPICSFDGSCGDRFSSSDKEQYFLATSATSRERERETLQARKKLWRATLYLRDDILRRLPPGPAENHLIPSLLPFEGLNPPPQTRQPCRNGRARLLRATARSRAPRAARTSLLLLSSDAGHLSLMRALHMADYITELNGFCGVMSIFSSLRYCLGDPAARGNIYLALGFLPLGLFFDFMDGKVARWRGKSSMMGQELDSLADLQERQVELSSNVPNPLQISFGVSPAVVAFSIGCRTAADHVLLAFFVLCGLTRLARFNVTASVIPKDRSGKASYFEGTPIPTSLGLDALMAYWVSRGWTHEALPGGTWLAGSALEVHPVVLLFVLHGFLMTSKSIHIPKP</sequence>
<gene>
    <name evidence="21" type="ORF">E0L32_009164</name>
</gene>
<dbReference type="RefSeq" id="XP_030991274.1">
    <property type="nucleotide sequence ID" value="XM_031144098.1"/>
</dbReference>
<dbReference type="PROSITE" id="PS00379">
    <property type="entry name" value="CDP_ALCOHOL_P_TRANSF"/>
    <property type="match status" value="1"/>
</dbReference>
<evidence type="ECO:0000256" key="5">
    <source>
        <dbReference type="ARBA" id="ARBA00013174"/>
    </source>
</evidence>
<dbReference type="FunFam" id="1.20.120.1760:FF:000022">
    <property type="entry name" value="CDP-diacylglycerol--serine O-phosphatidyltransferase"/>
    <property type="match status" value="1"/>
</dbReference>
<dbReference type="InterPro" id="IPR036404">
    <property type="entry name" value="Jacalin-like_lectin_dom_sf"/>
</dbReference>
<reference evidence="21 22" key="1">
    <citation type="submission" date="2019-06" db="EMBL/GenBank/DDBJ databases">
        <title>Draft genome sequence of the filamentous fungus Phialemoniopsis curvata isolated from diesel fuel.</title>
        <authorList>
            <person name="Varaljay V.A."/>
            <person name="Lyon W.J."/>
            <person name="Crouch A.L."/>
            <person name="Drake C.E."/>
            <person name="Hollomon J.M."/>
            <person name="Nadeau L.J."/>
            <person name="Nunn H.S."/>
            <person name="Stevenson B.S."/>
            <person name="Bojanowski C.L."/>
            <person name="Crookes-Goodson W.J."/>
        </authorList>
    </citation>
    <scope>NUCLEOTIDE SEQUENCE [LARGE SCALE GENOMIC DNA]</scope>
    <source>
        <strain evidence="21 22">D216</strain>
    </source>
</reference>
<comment type="similarity">
    <text evidence="4 18">Belongs to the CDP-alcohol phosphatidyltransferase class-I family.</text>
</comment>
<evidence type="ECO:0000256" key="4">
    <source>
        <dbReference type="ARBA" id="ARBA00010441"/>
    </source>
</evidence>
<evidence type="ECO:0000313" key="22">
    <source>
        <dbReference type="Proteomes" id="UP000319257"/>
    </source>
</evidence>
<protein>
    <recommendedName>
        <fullName evidence="6">CDP-diacylglycerol--serine O-phosphatidyltransferase</fullName>
        <ecNumber evidence="5">2.7.8.8</ecNumber>
    </recommendedName>
    <alternativeName>
        <fullName evidence="16">Phosphatidylserine synthase</fullName>
    </alternativeName>
</protein>
<dbReference type="InterPro" id="IPR000462">
    <property type="entry name" value="CDP-OH_P_trans"/>
</dbReference>
<evidence type="ECO:0000256" key="16">
    <source>
        <dbReference type="ARBA" id="ARBA00032361"/>
    </source>
</evidence>
<feature type="compositionally biased region" description="Pro residues" evidence="19">
    <location>
        <begin position="1"/>
        <end position="19"/>
    </location>
</feature>
<dbReference type="PANTHER" id="PTHR21054:SF2">
    <property type="entry name" value="MIP04191P"/>
    <property type="match status" value="1"/>
</dbReference>
<keyword evidence="7" id="KW-0444">Lipid biosynthesis</keyword>
<dbReference type="EMBL" id="SKBQ01000065">
    <property type="protein sequence ID" value="TPX09563.1"/>
    <property type="molecule type" value="Genomic_DNA"/>
</dbReference>
<keyword evidence="11" id="KW-1133">Transmembrane helix</keyword>
<dbReference type="GO" id="GO:0003882">
    <property type="term" value="F:CDP-diacylglycerol-serine O-phosphatidyltransferase activity"/>
    <property type="evidence" value="ECO:0007669"/>
    <property type="project" value="UniProtKB-EC"/>
</dbReference>
<feature type="non-terminal residue" evidence="21">
    <location>
        <position position="1"/>
    </location>
</feature>
<evidence type="ECO:0000256" key="12">
    <source>
        <dbReference type="ARBA" id="ARBA00023098"/>
    </source>
</evidence>
<keyword evidence="12" id="KW-0443">Lipid metabolism</keyword>
<dbReference type="InterPro" id="IPR053002">
    <property type="entry name" value="Metalloproteinase_M10B"/>
</dbReference>
<dbReference type="EC" id="2.7.8.8" evidence="5"/>
<evidence type="ECO:0000256" key="3">
    <source>
        <dbReference type="ARBA" id="ARBA00005189"/>
    </source>
</evidence>
<dbReference type="Proteomes" id="UP000319257">
    <property type="component" value="Unassembled WGS sequence"/>
</dbReference>
<dbReference type="AlphaFoldDB" id="A0A507AP81"/>
<keyword evidence="14" id="KW-0594">Phospholipid biosynthesis</keyword>
<keyword evidence="22" id="KW-1185">Reference proteome</keyword>
<name>A0A507AP81_9PEZI</name>
<feature type="region of interest" description="Disordered" evidence="19">
    <location>
        <begin position="1"/>
        <end position="23"/>
    </location>
</feature>
<comment type="catalytic activity">
    <reaction evidence="1">
        <text>a CDP-1,2-diacyl-sn-glycerol + L-serine = a 1,2-diacyl-sn-glycero-3-phospho-L-serine + CMP + H(+)</text>
        <dbReference type="Rhea" id="RHEA:16913"/>
        <dbReference type="ChEBI" id="CHEBI:15378"/>
        <dbReference type="ChEBI" id="CHEBI:33384"/>
        <dbReference type="ChEBI" id="CHEBI:57262"/>
        <dbReference type="ChEBI" id="CHEBI:58332"/>
        <dbReference type="ChEBI" id="CHEBI:60377"/>
        <dbReference type="EC" id="2.7.8.8"/>
    </reaction>
</comment>
<proteinExistence type="inferred from homology"/>
<evidence type="ECO:0000259" key="20">
    <source>
        <dbReference type="Pfam" id="PF01419"/>
    </source>
</evidence>
<dbReference type="Pfam" id="PF12044">
    <property type="entry name" value="Metallopep"/>
    <property type="match status" value="1"/>
</dbReference>
<evidence type="ECO:0000313" key="21">
    <source>
        <dbReference type="EMBL" id="TPX09563.1"/>
    </source>
</evidence>
<evidence type="ECO:0000256" key="6">
    <source>
        <dbReference type="ARBA" id="ARBA00017171"/>
    </source>
</evidence>
<accession>A0A507AP81</accession>
<dbReference type="PANTHER" id="PTHR21054">
    <property type="entry name" value="ZINC METALLOPROTEINASE-RELATED"/>
    <property type="match status" value="1"/>
</dbReference>
<organism evidence="21 22">
    <name type="scientific">Thyridium curvatum</name>
    <dbReference type="NCBI Taxonomy" id="1093900"/>
    <lineage>
        <taxon>Eukaryota</taxon>
        <taxon>Fungi</taxon>
        <taxon>Dikarya</taxon>
        <taxon>Ascomycota</taxon>
        <taxon>Pezizomycotina</taxon>
        <taxon>Sordariomycetes</taxon>
        <taxon>Sordariomycetidae</taxon>
        <taxon>Thyridiales</taxon>
        <taxon>Thyridiaceae</taxon>
        <taxon>Thyridium</taxon>
    </lineage>
</organism>
<dbReference type="Gene3D" id="2.100.10.30">
    <property type="entry name" value="Jacalin-like lectin domain"/>
    <property type="match status" value="1"/>
</dbReference>
<evidence type="ECO:0000256" key="1">
    <source>
        <dbReference type="ARBA" id="ARBA00000287"/>
    </source>
</evidence>
<dbReference type="OrthoDB" id="74460at2759"/>
<dbReference type="InterPro" id="IPR021917">
    <property type="entry name" value="Unchr_Zn-peptidase-like"/>
</dbReference>
<dbReference type="GO" id="GO:0005789">
    <property type="term" value="C:endoplasmic reticulum membrane"/>
    <property type="evidence" value="ECO:0007669"/>
    <property type="project" value="UniProtKB-SubCell"/>
</dbReference>
<dbReference type="InterPro" id="IPR043130">
    <property type="entry name" value="CDP-OH_PTrfase_TM_dom"/>
</dbReference>
<feature type="domain" description="Jacalin-type lectin" evidence="20">
    <location>
        <begin position="701"/>
        <end position="781"/>
    </location>
</feature>
<evidence type="ECO:0000256" key="2">
    <source>
        <dbReference type="ARBA" id="ARBA00004477"/>
    </source>
</evidence>
<comment type="pathway">
    <text evidence="3">Lipid metabolism.</text>
</comment>
<keyword evidence="9" id="KW-0812">Transmembrane</keyword>
<evidence type="ECO:0000256" key="8">
    <source>
        <dbReference type="ARBA" id="ARBA00022679"/>
    </source>
</evidence>
<evidence type="ECO:0000256" key="14">
    <source>
        <dbReference type="ARBA" id="ARBA00023209"/>
    </source>
</evidence>
<evidence type="ECO:0000256" key="9">
    <source>
        <dbReference type="ARBA" id="ARBA00022692"/>
    </source>
</evidence>
<evidence type="ECO:0000256" key="10">
    <source>
        <dbReference type="ARBA" id="ARBA00022824"/>
    </source>
</evidence>
<evidence type="ECO:0000256" key="17">
    <source>
        <dbReference type="ARBA" id="ARBA00060701"/>
    </source>
</evidence>
<dbReference type="InterPro" id="IPR001229">
    <property type="entry name" value="Jacalin-like_lectin_dom"/>
</dbReference>
<keyword evidence="15" id="KW-1208">Phospholipid metabolism</keyword>
<dbReference type="GO" id="GO:0006659">
    <property type="term" value="P:phosphatidylserine biosynthetic process"/>
    <property type="evidence" value="ECO:0007669"/>
    <property type="project" value="UniProtKB-ARBA"/>
</dbReference>
<keyword evidence="13" id="KW-0472">Membrane</keyword>
<dbReference type="SUPFAM" id="SSF51101">
    <property type="entry name" value="Mannose-binding lectins"/>
    <property type="match status" value="1"/>
</dbReference>
<feature type="compositionally biased region" description="Polar residues" evidence="19">
    <location>
        <begin position="76"/>
        <end position="108"/>
    </location>
</feature>
<comment type="pathway">
    <text evidence="17">Phospholipid metabolism; phosphatidylethanolamine biosynthesis; phosphatidylethanolamine from CDP-diacylglycerol: step 1/2.</text>
</comment>
<feature type="region of interest" description="Disordered" evidence="19">
    <location>
        <begin position="42"/>
        <end position="144"/>
    </location>
</feature>
<dbReference type="Pfam" id="PF01066">
    <property type="entry name" value="CDP-OH_P_transf"/>
    <property type="match status" value="1"/>
</dbReference>
<evidence type="ECO:0000256" key="15">
    <source>
        <dbReference type="ARBA" id="ARBA00023264"/>
    </source>
</evidence>
<comment type="subcellular location">
    <subcellularLocation>
        <location evidence="2">Endoplasmic reticulum membrane</location>
        <topology evidence="2">Multi-pass membrane protein</topology>
    </subcellularLocation>
</comment>
<comment type="caution">
    <text evidence="21">The sequence shown here is derived from an EMBL/GenBank/DDBJ whole genome shotgun (WGS) entry which is preliminary data.</text>
</comment>
<keyword evidence="8 18" id="KW-0808">Transferase</keyword>
<evidence type="ECO:0000256" key="13">
    <source>
        <dbReference type="ARBA" id="ARBA00023136"/>
    </source>
</evidence>
<dbReference type="Pfam" id="PF01419">
    <property type="entry name" value="Jacalin"/>
    <property type="match status" value="1"/>
</dbReference>
<dbReference type="InParanoid" id="A0A507AP81"/>
<evidence type="ECO:0000256" key="11">
    <source>
        <dbReference type="ARBA" id="ARBA00022989"/>
    </source>
</evidence>